<dbReference type="Proteomes" id="UP001157006">
    <property type="component" value="Chromosome 1L"/>
</dbReference>
<dbReference type="GO" id="GO:0032875">
    <property type="term" value="P:regulation of DNA endoreduplication"/>
    <property type="evidence" value="ECO:0007669"/>
    <property type="project" value="InterPro"/>
</dbReference>
<keyword evidence="5" id="KW-1185">Reference proteome</keyword>
<dbReference type="GO" id="GO:0004860">
    <property type="term" value="F:protein kinase inhibitor activity"/>
    <property type="evidence" value="ECO:0007669"/>
    <property type="project" value="UniProtKB-KW"/>
</dbReference>
<evidence type="ECO:0000313" key="4">
    <source>
        <dbReference type="EMBL" id="CAI8589885.1"/>
    </source>
</evidence>
<sequence length="106" mass="11683">MASTSTTTSMECENNEEINQKQSIKNSCEYATSPLSSKVQESVKSVEKDVSEESICSSGFTTPKGERFRIPKIALDDCPPAPKKIKSIMLSPKRFQVDDMFSSPSP</sequence>
<dbReference type="PANTHER" id="PTHR33142:SF28">
    <property type="entry name" value="CYCLIN-DEPENDENT PROTEIN KINASE INHIBITOR SMR13"/>
    <property type="match status" value="1"/>
</dbReference>
<gene>
    <name evidence="4" type="ORF">VFH_I414880</name>
</gene>
<evidence type="ECO:0000256" key="1">
    <source>
        <dbReference type="ARBA" id="ARBA00023013"/>
    </source>
</evidence>
<dbReference type="InterPro" id="IPR040389">
    <property type="entry name" value="SMR"/>
</dbReference>
<feature type="region of interest" description="Disordered" evidence="3">
    <location>
        <begin position="1"/>
        <end position="20"/>
    </location>
</feature>
<keyword evidence="1" id="KW-0649">Protein kinase inhibitor</keyword>
<accession>A0AAV0YUT0</accession>
<keyword evidence="2" id="KW-0131">Cell cycle</keyword>
<evidence type="ECO:0000256" key="3">
    <source>
        <dbReference type="SAM" id="MobiDB-lite"/>
    </source>
</evidence>
<dbReference type="AlphaFoldDB" id="A0AAV0YUT0"/>
<name>A0AAV0YUT0_VICFA</name>
<evidence type="ECO:0000313" key="5">
    <source>
        <dbReference type="Proteomes" id="UP001157006"/>
    </source>
</evidence>
<dbReference type="PANTHER" id="PTHR33142">
    <property type="entry name" value="CYCLIN-DEPENDENT PROTEIN KINASE INHIBITOR SMR13"/>
    <property type="match status" value="1"/>
</dbReference>
<dbReference type="GO" id="GO:0005634">
    <property type="term" value="C:nucleus"/>
    <property type="evidence" value="ECO:0007669"/>
    <property type="project" value="TreeGrafter"/>
</dbReference>
<evidence type="ECO:0000256" key="2">
    <source>
        <dbReference type="ARBA" id="ARBA00023306"/>
    </source>
</evidence>
<organism evidence="4 5">
    <name type="scientific">Vicia faba</name>
    <name type="common">Broad bean</name>
    <name type="synonym">Faba vulgaris</name>
    <dbReference type="NCBI Taxonomy" id="3906"/>
    <lineage>
        <taxon>Eukaryota</taxon>
        <taxon>Viridiplantae</taxon>
        <taxon>Streptophyta</taxon>
        <taxon>Embryophyta</taxon>
        <taxon>Tracheophyta</taxon>
        <taxon>Spermatophyta</taxon>
        <taxon>Magnoliopsida</taxon>
        <taxon>eudicotyledons</taxon>
        <taxon>Gunneridae</taxon>
        <taxon>Pentapetalae</taxon>
        <taxon>rosids</taxon>
        <taxon>fabids</taxon>
        <taxon>Fabales</taxon>
        <taxon>Fabaceae</taxon>
        <taxon>Papilionoideae</taxon>
        <taxon>50 kb inversion clade</taxon>
        <taxon>NPAAA clade</taxon>
        <taxon>Hologalegina</taxon>
        <taxon>IRL clade</taxon>
        <taxon>Fabeae</taxon>
        <taxon>Vicia</taxon>
    </lineage>
</organism>
<feature type="compositionally biased region" description="Polar residues" evidence="3">
    <location>
        <begin position="1"/>
        <end position="12"/>
    </location>
</feature>
<protein>
    <submittedName>
        <fullName evidence="4">Uncharacterized protein</fullName>
    </submittedName>
</protein>
<dbReference type="EMBL" id="OX451736">
    <property type="protein sequence ID" value="CAI8589885.1"/>
    <property type="molecule type" value="Genomic_DNA"/>
</dbReference>
<reference evidence="4 5" key="1">
    <citation type="submission" date="2023-01" db="EMBL/GenBank/DDBJ databases">
        <authorList>
            <person name="Kreplak J."/>
        </authorList>
    </citation>
    <scope>NUCLEOTIDE SEQUENCE [LARGE SCALE GENOMIC DNA]</scope>
</reference>
<proteinExistence type="predicted"/>